<protein>
    <submittedName>
        <fullName evidence="1">Uncharacterized protein</fullName>
    </submittedName>
</protein>
<reference evidence="1 2" key="1">
    <citation type="submission" date="2016-10" db="EMBL/GenBank/DDBJ databases">
        <authorList>
            <person name="de Groot N.N."/>
        </authorList>
    </citation>
    <scope>NUCLEOTIDE SEQUENCE [LARGE SCALE GENOMIC DNA]</scope>
    <source>
        <strain evidence="1 2">DSM 43067</strain>
    </source>
</reference>
<dbReference type="AlphaFoldDB" id="A0A1I5JNW1"/>
<accession>A0A1I5JNW1</accession>
<gene>
    <name evidence="1" type="ORF">SAMN04489713_10996</name>
</gene>
<dbReference type="GeneID" id="99648479"/>
<name>A0A1I5JNW1_9ACTN</name>
<dbReference type="RefSeq" id="WP_021594803.1">
    <property type="nucleotide sequence ID" value="NZ_CP083237.1"/>
</dbReference>
<sequence>MRARGISYETGIVYEGAVGNARFGSEAFTAVAEHHGRQMPE</sequence>
<evidence type="ECO:0000313" key="1">
    <source>
        <dbReference type="EMBL" id="SFO74477.1"/>
    </source>
</evidence>
<keyword evidence="2" id="KW-1185">Reference proteome</keyword>
<dbReference type="InParanoid" id="A0A1I5JNW1"/>
<dbReference type="Proteomes" id="UP000183413">
    <property type="component" value="Unassembled WGS sequence"/>
</dbReference>
<evidence type="ECO:0000313" key="2">
    <source>
        <dbReference type="Proteomes" id="UP000183413"/>
    </source>
</evidence>
<organism evidence="1 2">
    <name type="scientific">Actinomadura madurae</name>
    <dbReference type="NCBI Taxonomy" id="1993"/>
    <lineage>
        <taxon>Bacteria</taxon>
        <taxon>Bacillati</taxon>
        <taxon>Actinomycetota</taxon>
        <taxon>Actinomycetes</taxon>
        <taxon>Streptosporangiales</taxon>
        <taxon>Thermomonosporaceae</taxon>
        <taxon>Actinomadura</taxon>
    </lineage>
</organism>
<proteinExistence type="predicted"/>
<dbReference type="EMBL" id="FOVH01000009">
    <property type="protein sequence ID" value="SFO74477.1"/>
    <property type="molecule type" value="Genomic_DNA"/>
</dbReference>